<gene>
    <name evidence="1" type="ORF">FWK35_00003114</name>
</gene>
<reference evidence="1 2" key="1">
    <citation type="submission" date="2019-08" db="EMBL/GenBank/DDBJ databases">
        <title>Whole genome of Aphis craccivora.</title>
        <authorList>
            <person name="Voronova N.V."/>
            <person name="Shulinski R.S."/>
            <person name="Bandarenka Y.V."/>
            <person name="Zhorov D.G."/>
            <person name="Warner D."/>
        </authorList>
    </citation>
    <scope>NUCLEOTIDE SEQUENCE [LARGE SCALE GENOMIC DNA]</scope>
    <source>
        <strain evidence="1">180601</strain>
        <tissue evidence="1">Whole Body</tissue>
    </source>
</reference>
<protein>
    <submittedName>
        <fullName evidence="1">Uncharacterized protein</fullName>
    </submittedName>
</protein>
<proteinExistence type="predicted"/>
<comment type="caution">
    <text evidence="1">The sequence shown here is derived from an EMBL/GenBank/DDBJ whole genome shotgun (WGS) entry which is preliminary data.</text>
</comment>
<name>A0A6G0ZR83_APHCR</name>
<dbReference type="OrthoDB" id="6624230at2759"/>
<organism evidence="1 2">
    <name type="scientific">Aphis craccivora</name>
    <name type="common">Cowpea aphid</name>
    <dbReference type="NCBI Taxonomy" id="307492"/>
    <lineage>
        <taxon>Eukaryota</taxon>
        <taxon>Metazoa</taxon>
        <taxon>Ecdysozoa</taxon>
        <taxon>Arthropoda</taxon>
        <taxon>Hexapoda</taxon>
        <taxon>Insecta</taxon>
        <taxon>Pterygota</taxon>
        <taxon>Neoptera</taxon>
        <taxon>Paraneoptera</taxon>
        <taxon>Hemiptera</taxon>
        <taxon>Sternorrhyncha</taxon>
        <taxon>Aphidomorpha</taxon>
        <taxon>Aphidoidea</taxon>
        <taxon>Aphididae</taxon>
        <taxon>Aphidini</taxon>
        <taxon>Aphis</taxon>
        <taxon>Aphis</taxon>
    </lineage>
</organism>
<dbReference type="AlphaFoldDB" id="A0A6G0ZR83"/>
<dbReference type="EMBL" id="VUJU01000025">
    <property type="protein sequence ID" value="KAF0773850.1"/>
    <property type="molecule type" value="Genomic_DNA"/>
</dbReference>
<evidence type="ECO:0000313" key="1">
    <source>
        <dbReference type="EMBL" id="KAF0773850.1"/>
    </source>
</evidence>
<dbReference type="Proteomes" id="UP000478052">
    <property type="component" value="Unassembled WGS sequence"/>
</dbReference>
<evidence type="ECO:0000313" key="2">
    <source>
        <dbReference type="Proteomes" id="UP000478052"/>
    </source>
</evidence>
<sequence length="81" mass="9229">MSQLPRIRPGHARRFCGHRPRCVKCGGDHLTSECSKDSSCPAKCALCRGDHMVNFKECSSFKTLRKNQSTYIPFFHCPKQN</sequence>
<keyword evidence="2" id="KW-1185">Reference proteome</keyword>
<accession>A0A6G0ZR83</accession>